<evidence type="ECO:0000313" key="3">
    <source>
        <dbReference type="Proteomes" id="UP000032141"/>
    </source>
</evidence>
<reference evidence="2" key="2">
    <citation type="submission" date="2015-03" db="UniProtKB">
        <authorList>
            <consortium name="EnsemblPlants"/>
        </authorList>
    </citation>
    <scope>IDENTIFICATION</scope>
</reference>
<proteinExistence type="predicted"/>
<dbReference type="Gramene" id="Bo9g082010.1">
    <property type="protein sequence ID" value="Bo9g082010.1"/>
    <property type="gene ID" value="Bo9g082010"/>
</dbReference>
<keyword evidence="3" id="KW-1185">Reference proteome</keyword>
<dbReference type="Proteomes" id="UP000032141">
    <property type="component" value="Chromosome C9"/>
</dbReference>
<dbReference type="EnsemblPlants" id="Bo9g082010.1">
    <property type="protein sequence ID" value="Bo9g082010.1"/>
    <property type="gene ID" value="Bo9g082010"/>
</dbReference>
<sequence>MSSPGWIQTYTGQLSATLNPSCLRSKEIRQVGTKEHRKNNSADSGRKSLVLSEW</sequence>
<reference evidence="2 3" key="1">
    <citation type="journal article" date="2014" name="Genome Biol.">
        <title>Transcriptome and methylome profiling reveals relics of genome dominance in the mesopolyploid Brassica oleracea.</title>
        <authorList>
            <person name="Parkin I.A."/>
            <person name="Koh C."/>
            <person name="Tang H."/>
            <person name="Robinson S.J."/>
            <person name="Kagale S."/>
            <person name="Clarke W.E."/>
            <person name="Town C.D."/>
            <person name="Nixon J."/>
            <person name="Krishnakumar V."/>
            <person name="Bidwell S.L."/>
            <person name="Denoeud F."/>
            <person name="Belcram H."/>
            <person name="Links M.G."/>
            <person name="Just J."/>
            <person name="Clarke C."/>
            <person name="Bender T."/>
            <person name="Huebert T."/>
            <person name="Mason A.S."/>
            <person name="Pires J.C."/>
            <person name="Barker G."/>
            <person name="Moore J."/>
            <person name="Walley P.G."/>
            <person name="Manoli S."/>
            <person name="Batley J."/>
            <person name="Edwards D."/>
            <person name="Nelson M.N."/>
            <person name="Wang X."/>
            <person name="Paterson A.H."/>
            <person name="King G."/>
            <person name="Bancroft I."/>
            <person name="Chalhoub B."/>
            <person name="Sharpe A.G."/>
        </authorList>
    </citation>
    <scope>NUCLEOTIDE SEQUENCE</scope>
    <source>
        <strain evidence="2 3">cv. TO1000</strain>
    </source>
</reference>
<organism evidence="2 3">
    <name type="scientific">Brassica oleracea var. oleracea</name>
    <dbReference type="NCBI Taxonomy" id="109376"/>
    <lineage>
        <taxon>Eukaryota</taxon>
        <taxon>Viridiplantae</taxon>
        <taxon>Streptophyta</taxon>
        <taxon>Embryophyta</taxon>
        <taxon>Tracheophyta</taxon>
        <taxon>Spermatophyta</taxon>
        <taxon>Magnoliopsida</taxon>
        <taxon>eudicotyledons</taxon>
        <taxon>Gunneridae</taxon>
        <taxon>Pentapetalae</taxon>
        <taxon>rosids</taxon>
        <taxon>malvids</taxon>
        <taxon>Brassicales</taxon>
        <taxon>Brassicaceae</taxon>
        <taxon>Brassiceae</taxon>
        <taxon>Brassica</taxon>
    </lineage>
</organism>
<protein>
    <submittedName>
        <fullName evidence="2">Uncharacterized protein</fullName>
    </submittedName>
</protein>
<evidence type="ECO:0000256" key="1">
    <source>
        <dbReference type="SAM" id="MobiDB-lite"/>
    </source>
</evidence>
<feature type="compositionally biased region" description="Basic and acidic residues" evidence="1">
    <location>
        <begin position="29"/>
        <end position="46"/>
    </location>
</feature>
<evidence type="ECO:0000313" key="2">
    <source>
        <dbReference type="EnsemblPlants" id="Bo9g082010.1"/>
    </source>
</evidence>
<accession>A0A0D3E8J2</accession>
<name>A0A0D3E8J2_BRAOL</name>
<dbReference type="AlphaFoldDB" id="A0A0D3E8J2"/>
<dbReference type="HOGENOM" id="CLU_3053170_0_0_1"/>
<feature type="region of interest" description="Disordered" evidence="1">
    <location>
        <begin position="29"/>
        <end position="54"/>
    </location>
</feature>